<dbReference type="EMBL" id="MG384816">
    <property type="protein sequence ID" value="AUO16818.1"/>
    <property type="molecule type" value="Genomic_DNA"/>
</dbReference>
<gene>
    <name evidence="1" type="ORF">MmBV_CMP13</name>
</gene>
<organism evidence="1">
    <name type="scientific">Microplitis mediator bracovirus</name>
    <dbReference type="NCBI Taxonomy" id="1836595"/>
    <lineage>
        <taxon>Viruses</taxon>
        <taxon>Viruses incertae sedis</taxon>
        <taxon>Polydnaviriformidae</taxon>
        <taxon>Bracoviriform</taxon>
    </lineage>
</organism>
<accession>A0A2I6SGV7</accession>
<name>A0A2I6SGV7_9VIRU</name>
<reference evidence="1" key="1">
    <citation type="submission" date="2017-10" db="EMBL/GenBank/DDBJ databases">
        <authorList>
            <person name="Banno H."/>
            <person name="Chua N.-H."/>
        </authorList>
    </citation>
    <scope>NUCLEOTIDE SEQUENCE</scope>
    <source>
        <strain evidence="1">HeBei</strain>
    </source>
</reference>
<evidence type="ECO:0000313" key="1">
    <source>
        <dbReference type="EMBL" id="AUO16818.1"/>
    </source>
</evidence>
<proteinExistence type="predicted"/>
<protein>
    <submittedName>
        <fullName evidence="1">Uncharacterized protein</fullName>
    </submittedName>
</protein>
<sequence>MLRLIVDKYDVIIRESNLVINFQLLFDKTKFDKNINQSI</sequence>